<protein>
    <submittedName>
        <fullName evidence="2">Glycosyltransferase family 1 protein</fullName>
    </submittedName>
</protein>
<reference evidence="2" key="1">
    <citation type="journal article" date="2013" name="Int. J. Syst. Evol. Microbiol.">
        <title>Aestuariibaculum suncheonense gen. nov., sp. nov., a marine bacterium of the family Flavobacteriaceae isolated from a tidal flat and emended descriptions of the genera Gaetbulibacter and Tamlana.</title>
        <authorList>
            <person name="Jeong S.H."/>
            <person name="Park M.S."/>
            <person name="Jin H.M."/>
            <person name="Lee K."/>
            <person name="Park W."/>
            <person name="Jeon C.O."/>
        </authorList>
    </citation>
    <scope>NUCLEOTIDE SEQUENCE</scope>
    <source>
        <strain evidence="2">SC17</strain>
    </source>
</reference>
<dbReference type="SUPFAM" id="SSF53756">
    <property type="entry name" value="UDP-Glycosyltransferase/glycogen phosphorylase"/>
    <property type="match status" value="2"/>
</dbReference>
<gene>
    <name evidence="2" type="ORF">ICJ84_16480</name>
</gene>
<accession>A0A8J6UEH1</accession>
<reference evidence="2" key="2">
    <citation type="submission" date="2020-09" db="EMBL/GenBank/DDBJ databases">
        <authorList>
            <person name="Wu Z."/>
        </authorList>
    </citation>
    <scope>NUCLEOTIDE SEQUENCE</scope>
    <source>
        <strain evidence="2">SC17</strain>
    </source>
</reference>
<proteinExistence type="predicted"/>
<organism evidence="2 3">
    <name type="scientific">Aestuariibaculum suncheonense</name>
    <dbReference type="NCBI Taxonomy" id="1028745"/>
    <lineage>
        <taxon>Bacteria</taxon>
        <taxon>Pseudomonadati</taxon>
        <taxon>Bacteroidota</taxon>
        <taxon>Flavobacteriia</taxon>
        <taxon>Flavobacteriales</taxon>
        <taxon>Flavobacteriaceae</taxon>
    </lineage>
</organism>
<evidence type="ECO:0000313" key="3">
    <source>
        <dbReference type="Proteomes" id="UP000602057"/>
    </source>
</evidence>
<sequence length="374" mass="43477">MLDITVIIDTPQELNHASYMHSGLYVLERMGILDVKVNLCVAQRIGRISITDTGKVFETNHPFPKVSYYTIKNNKTGRVIRFAADLYDHAECFSDYALKHCNYYFKRSYNSRFIEKLPVPFQGKIHCLGLAFGVKSNNYKYGNVWFWGVLLSQVNLRLKPDRLFFKRLTRAYKWSVKHWRFIKTTRPIGLFEDFKQASQVTVFFQTRCFEEKNDDVVAIHKQRYHIIKLLQKQFPKQFQGGFVSGKVSENKYADALTNVPSEPVLYLKALKEAKIVIYTRGLANSPAWKMAEYLSQGKVIIAEPLRTELPYPLIHGTHVLYFNSDEELISHINTVLKDDVLCKRLSANARQYFEDYVHPAVNIKRILDVMILNA</sequence>
<dbReference type="EMBL" id="JACVXC010000010">
    <property type="protein sequence ID" value="MBD0837032.1"/>
    <property type="molecule type" value="Genomic_DNA"/>
</dbReference>
<dbReference type="Pfam" id="PF13524">
    <property type="entry name" value="Glyco_trans_1_2"/>
    <property type="match status" value="1"/>
</dbReference>
<keyword evidence="3" id="KW-1185">Reference proteome</keyword>
<feature type="domain" description="Spore protein YkvP/CgeB glycosyl transferase-like" evidence="1">
    <location>
        <begin position="266"/>
        <end position="367"/>
    </location>
</feature>
<dbReference type="RefSeq" id="WP_188217526.1">
    <property type="nucleotide sequence ID" value="NZ_BAABGH010000002.1"/>
</dbReference>
<name>A0A8J6UEH1_9FLAO</name>
<comment type="caution">
    <text evidence="2">The sequence shown here is derived from an EMBL/GenBank/DDBJ whole genome shotgun (WGS) entry which is preliminary data.</text>
</comment>
<evidence type="ECO:0000259" key="1">
    <source>
        <dbReference type="Pfam" id="PF13524"/>
    </source>
</evidence>
<dbReference type="InterPro" id="IPR055259">
    <property type="entry name" value="YkvP/CgeB_Glyco_trans-like"/>
</dbReference>
<dbReference type="Gene3D" id="3.40.50.2000">
    <property type="entry name" value="Glycogen Phosphorylase B"/>
    <property type="match status" value="1"/>
</dbReference>
<evidence type="ECO:0000313" key="2">
    <source>
        <dbReference type="EMBL" id="MBD0837032.1"/>
    </source>
</evidence>
<dbReference type="Proteomes" id="UP000602057">
    <property type="component" value="Unassembled WGS sequence"/>
</dbReference>
<dbReference type="AlphaFoldDB" id="A0A8J6UEH1"/>